<sequence>MPDRSLKRQTLAVTLSVLTVLSIVAGGTAGAFVTAPEANPVQYQVASDSSLYRVNAGGSTVAAIDGGADWTPPGSTTGVTVSGSTSTFSTSDTITLDSTVPDSTPSEVFQTERYGDQQWDFDVTAGQSYEVRLYFAEIFATSSGAREFDVTIEGEQVLNNYDIYADVGHDVGTMKSYTVTPSDGTLDVDFVTEVDNAKISAVEIVPTEPQPDELGASPDSVDYGSVVTGNSETDTVTLTNLGNASNSSHPDITIDSVTLTGANTSQFSHDFSGSVTLAPEESTTVNVTYSPDQVAIHEATMEVSHSGTNSPVTVNLTGEGVSSADPDFSKSTLQGFSAGNPTALEFGPDDRLYVSTQGGTVYAVEVNRTGENSYQATDVEQIDAINDIPNHDDFGNYNTGENNRQVTGLTVGGTASQPVVYVTSSDPSIDVGTDDDDTDTNSGALSRLTLSYTNENISNVDHDVMVLGLPRSEENHSPNGVDLSNDGDTLYIAQGGHTNKGAPGDNFGHTPEYALSAAILEIDLAQIEANYTAKNLQNYDPQGSTQSYPDLSFYYAIPTIQNDDATDGDDLPFGGNDGINQAKLVEGGPVQIYSPGYRNPYDLVVTESGQVYAGDHGPNGGWGGQPADENGNIVADAANVTNHPNEDGSFSTSDQLIKVDEGDYGGHAAPIRANPTQADIYDANGNVIFDINASNSPVPSSMVNPVEADYIPPTSNSPDPGAPAGSANTLEDTNGNKVLFGPTGATDEYTASNFGGAMDGDLLQVELGGDVERVELSSDGTTATNVETIGNTGGPLGLDAVGDDEKFPGTFWTANHGGNDVTIFEPVDYNGTDGGTECTGADDATLDEDGDGYDNADELDAGSDPCSSASTPADFDDDKTSNVNDPDDDNDGQPDTSDPFAVDPDDGTTTTLPVQHDLSELSLFGENAALNDDSGQGWTGLMTNGQDDYQDLYNTSKMTVGGAAEVLTVEEVPQGDAYSSTNTQQYAFQFGVNPPDEPFTVETTVASFPENPENFQSAGIFVGTGDQSNYSKLVVAADGGNGGIEFAQEEDDSFTHQTSPNVVSDSAVTGNDTTLYLTVDPTLDPLPGNGEDEVALNASYEVNNQTTDIGTAAIPASWLDTSDGSGLAVGIISTSNGASSTFPATWTDISAEYVTPPANQAPIADAGDDQTVDEGTSVTLNATGSSDPDGDQLGYTWTQTAGPDVSLSANDAQEPTFTAPEVSSDETLTFEVNVSDGQDYDTDLVNVTVQDTDTATGDVVFAVNSGGNQYTATDGTVYAADKNFTAGSTYSIDSTTEINNTDDDLLYTTERYGDPFGYDVPVQNGTYQVTLKFAEIYQGVSPNDSPDSSGPSDGTNENDRLFNASIENDQKFTNFDLFAEVGTLNATEKTYTVEVTDGQLDIDFEATYDNAKISAIKVTEVEPAPTGTSADVTVTENGGIDASTYSGGSFSVTNTGDDNISSVQIDLSESAIPDAVFDPNGTAGDSTAKGVVIDSESGDGVGVVTTDSATVFSQPHNGVNDSEGYDVLTLEFTDFEAGETVTFSTDIDPTTIKGASTTGGAGSVSGLELSGSAVTVSSSSGTVSNDLYTDGSAGGSQATVSAGSSAAPTLGVDGVTLGPTDFPAHEAATVSDQQQNLTLSGPAGATVNLLTIEASEPPSDGYDVDAYEADNAEVVSNQTVTLDSTGQATVPVTLDTTNLNYYQAAVQDGPSSTGAVSQTVALEYDATAVSGNTSASVALTPNSGIEASTYGAGSYQVTNTGDTSITTLRVDLNDTVLPDMVFDPFNTAGDDVGKEFTLDSGDVTVENVEYTNFHNGQNNSAGYDTLIVTLSGFEPSETMAFSIDNDPTSISSTTLGSQAAGPVSGLELSGGTVSVGAESTGMHEATLVGDGSAGGSQATVLNDTDESPPSIGVDNVSLSATTLSDRHTAATVFDENQTVSISGAPANADVTLLRIEGELNLSNVPDPYEIEDYEANKAVDVQYYSTTTDSTGTATVDVTLTNSTAEGGQNYFVAYVEEPNGDTGPTSDYVILQLADGPGPIGDFENAPTDPDGDGKYEDVNGDGSVNVGDAQALFANSDDPVVQDNVEAFDFNEDGSVNVGDAQALFANGLEA</sequence>
<dbReference type="Gene3D" id="2.60.120.430">
    <property type="entry name" value="Galactose-binding lectin"/>
    <property type="match status" value="2"/>
</dbReference>
<dbReference type="Gene3D" id="1.10.1330.10">
    <property type="entry name" value="Dockerin domain"/>
    <property type="match status" value="1"/>
</dbReference>
<gene>
    <name evidence="13" type="ORF">GCM10009030_20490</name>
</gene>
<dbReference type="InterPro" id="IPR021720">
    <property type="entry name" value="Malectin_dom"/>
</dbReference>
<dbReference type="Pfam" id="PF22352">
    <property type="entry name" value="K319L-like_PKD"/>
    <property type="match status" value="1"/>
</dbReference>
<feature type="compositionally biased region" description="Acidic residues" evidence="10">
    <location>
        <begin position="844"/>
        <end position="861"/>
    </location>
</feature>
<evidence type="ECO:0000256" key="10">
    <source>
        <dbReference type="SAM" id="MobiDB-lite"/>
    </source>
</evidence>
<evidence type="ECO:0000259" key="12">
    <source>
        <dbReference type="Pfam" id="PF22073"/>
    </source>
</evidence>
<evidence type="ECO:0000313" key="14">
    <source>
        <dbReference type="Proteomes" id="UP000605784"/>
    </source>
</evidence>
<keyword evidence="4" id="KW-0732">Signal</keyword>
<dbReference type="Proteomes" id="UP000605784">
    <property type="component" value="Unassembled WGS sequence"/>
</dbReference>
<dbReference type="PANTHER" id="PTHR13460">
    <property type="match status" value="1"/>
</dbReference>
<dbReference type="GO" id="GO:0000272">
    <property type="term" value="P:polysaccharide catabolic process"/>
    <property type="evidence" value="ECO:0007669"/>
    <property type="project" value="InterPro"/>
</dbReference>
<dbReference type="InterPro" id="IPR036439">
    <property type="entry name" value="Dockerin_dom_sf"/>
</dbReference>
<comment type="similarity">
    <text evidence="2">Belongs to the malectin family.</text>
</comment>
<evidence type="ECO:0000256" key="5">
    <source>
        <dbReference type="ARBA" id="ARBA00022824"/>
    </source>
</evidence>
<evidence type="ECO:0008006" key="15">
    <source>
        <dbReference type="Google" id="ProtNLM"/>
    </source>
</evidence>
<dbReference type="GO" id="GO:0004553">
    <property type="term" value="F:hydrolase activity, hydrolyzing O-glycosyl compounds"/>
    <property type="evidence" value="ECO:0007669"/>
    <property type="project" value="InterPro"/>
</dbReference>
<feature type="domain" description="Malectin" evidence="11">
    <location>
        <begin position="51"/>
        <end position="201"/>
    </location>
</feature>
<feature type="compositionally biased region" description="Polar residues" evidence="10">
    <location>
        <begin position="726"/>
        <end position="736"/>
    </location>
</feature>
<feature type="region of interest" description="Disordered" evidence="10">
    <location>
        <begin position="698"/>
        <end position="744"/>
    </location>
</feature>
<feature type="domain" description="Cep192/Spd-2-like" evidence="12">
    <location>
        <begin position="217"/>
        <end position="320"/>
    </location>
</feature>
<dbReference type="InterPro" id="IPR011042">
    <property type="entry name" value="6-blade_b-propeller_TolB-like"/>
</dbReference>
<dbReference type="SUPFAM" id="SSF49785">
    <property type="entry name" value="Galactose-binding domain-like"/>
    <property type="match status" value="2"/>
</dbReference>
<dbReference type="SUPFAM" id="SSF50952">
    <property type="entry name" value="Soluble quinoprotein glucose dehydrogenase"/>
    <property type="match status" value="1"/>
</dbReference>
<dbReference type="Pfam" id="PF22073">
    <property type="entry name" value="Cep192_D4"/>
    <property type="match status" value="1"/>
</dbReference>
<evidence type="ECO:0000256" key="3">
    <source>
        <dbReference type="ARBA" id="ARBA00022692"/>
    </source>
</evidence>
<dbReference type="GO" id="GO:0030246">
    <property type="term" value="F:carbohydrate binding"/>
    <property type="evidence" value="ECO:0007669"/>
    <property type="project" value="InterPro"/>
</dbReference>
<dbReference type="InterPro" id="IPR002105">
    <property type="entry name" value="Dockerin_1_rpt"/>
</dbReference>
<dbReference type="GO" id="GO:0016020">
    <property type="term" value="C:membrane"/>
    <property type="evidence" value="ECO:0007669"/>
    <property type="project" value="TreeGrafter"/>
</dbReference>
<accession>A0A830GLV7</accession>
<feature type="region of interest" description="Disordered" evidence="10">
    <location>
        <begin position="833"/>
        <end position="911"/>
    </location>
</feature>
<dbReference type="RefSeq" id="WP_188997113.1">
    <property type="nucleotide sequence ID" value="NZ_BMOU01000003.1"/>
</dbReference>
<evidence type="ECO:0000256" key="1">
    <source>
        <dbReference type="ARBA" id="ARBA00004115"/>
    </source>
</evidence>
<reference evidence="13" key="1">
    <citation type="journal article" date="2014" name="Int. J. Syst. Evol. Microbiol.">
        <title>Complete genome sequence of Corynebacterium casei LMG S-19264T (=DSM 44701T), isolated from a smear-ripened cheese.</title>
        <authorList>
            <consortium name="US DOE Joint Genome Institute (JGI-PGF)"/>
            <person name="Walter F."/>
            <person name="Albersmeier A."/>
            <person name="Kalinowski J."/>
            <person name="Ruckert C."/>
        </authorList>
    </citation>
    <scope>NUCLEOTIDE SEQUENCE</scope>
    <source>
        <strain evidence="13">JCM 17820</strain>
    </source>
</reference>
<evidence type="ECO:0000256" key="9">
    <source>
        <dbReference type="ARBA" id="ARBA00023277"/>
    </source>
</evidence>
<dbReference type="InterPro" id="IPR013783">
    <property type="entry name" value="Ig-like_fold"/>
</dbReference>
<proteinExistence type="inferred from homology"/>
<dbReference type="InterPro" id="IPR054090">
    <property type="entry name" value="Cep192_Spd-2-like_dom"/>
</dbReference>
<feature type="compositionally biased region" description="Low complexity" evidence="10">
    <location>
        <begin position="1339"/>
        <end position="1354"/>
    </location>
</feature>
<keyword evidence="7" id="KW-0472">Membrane</keyword>
<keyword evidence="3" id="KW-0812">Transmembrane</keyword>
<keyword evidence="5" id="KW-0256">Endoplasmic reticulum</keyword>
<protein>
    <recommendedName>
        <fullName evidence="15">Choice-of-anchor D domain-containing protein</fullName>
    </recommendedName>
</protein>
<keyword evidence="8" id="KW-0325">Glycoprotein</keyword>
<keyword evidence="6" id="KW-1133">Transmembrane helix</keyword>
<keyword evidence="14" id="KW-1185">Reference proteome</keyword>
<feature type="region of interest" description="Disordered" evidence="10">
    <location>
        <begin position="1339"/>
        <end position="1360"/>
    </location>
</feature>
<evidence type="ECO:0000256" key="2">
    <source>
        <dbReference type="ARBA" id="ARBA00009141"/>
    </source>
</evidence>
<reference evidence="13" key="2">
    <citation type="submission" date="2020-09" db="EMBL/GenBank/DDBJ databases">
        <authorList>
            <person name="Sun Q."/>
            <person name="Ohkuma M."/>
        </authorList>
    </citation>
    <scope>NUCLEOTIDE SEQUENCE</scope>
    <source>
        <strain evidence="13">JCM 17820</strain>
    </source>
</reference>
<dbReference type="InterPro" id="IPR039155">
    <property type="entry name" value="MLEC"/>
</dbReference>
<dbReference type="InterPro" id="IPR008979">
    <property type="entry name" value="Galactose-bd-like_sf"/>
</dbReference>
<dbReference type="PANTHER" id="PTHR13460:SF0">
    <property type="entry name" value="MALECTIN"/>
    <property type="match status" value="1"/>
</dbReference>
<organism evidence="13 14">
    <name type="scientific">Haloarcula pellucida</name>
    <dbReference type="NCBI Taxonomy" id="1427151"/>
    <lineage>
        <taxon>Archaea</taxon>
        <taxon>Methanobacteriati</taxon>
        <taxon>Methanobacteriota</taxon>
        <taxon>Stenosarchaea group</taxon>
        <taxon>Halobacteria</taxon>
        <taxon>Halobacteriales</taxon>
        <taxon>Haloarculaceae</taxon>
        <taxon>Haloarcula</taxon>
    </lineage>
</organism>
<evidence type="ECO:0000313" key="13">
    <source>
        <dbReference type="EMBL" id="GGN94262.1"/>
    </source>
</evidence>
<keyword evidence="9" id="KW-0119">Carbohydrate metabolism</keyword>
<evidence type="ECO:0000256" key="6">
    <source>
        <dbReference type="ARBA" id="ARBA00022989"/>
    </source>
</evidence>
<feature type="compositionally biased region" description="Polar residues" evidence="10">
    <location>
        <begin position="1173"/>
        <end position="1186"/>
    </location>
</feature>
<dbReference type="Pfam" id="PF11721">
    <property type="entry name" value="Malectin"/>
    <property type="match status" value="2"/>
</dbReference>
<dbReference type="Gene3D" id="2.120.10.30">
    <property type="entry name" value="TolB, C-terminal domain"/>
    <property type="match status" value="1"/>
</dbReference>
<feature type="region of interest" description="Disordered" evidence="10">
    <location>
        <begin position="1888"/>
        <end position="1911"/>
    </location>
</feature>
<feature type="region of interest" description="Disordered" evidence="10">
    <location>
        <begin position="1158"/>
        <end position="1194"/>
    </location>
</feature>
<evidence type="ECO:0000256" key="8">
    <source>
        <dbReference type="ARBA" id="ARBA00023180"/>
    </source>
</evidence>
<dbReference type="SUPFAM" id="SSF63446">
    <property type="entry name" value="Type I dockerin domain"/>
    <property type="match status" value="1"/>
</dbReference>
<evidence type="ECO:0000259" key="11">
    <source>
        <dbReference type="Pfam" id="PF11721"/>
    </source>
</evidence>
<feature type="domain" description="Malectin" evidence="11">
    <location>
        <begin position="1259"/>
        <end position="1416"/>
    </location>
</feature>
<comment type="subcellular location">
    <subcellularLocation>
        <location evidence="1">Endoplasmic reticulum membrane</location>
        <topology evidence="1">Single-pass type I membrane protein</topology>
    </subcellularLocation>
</comment>
<evidence type="ECO:0000256" key="4">
    <source>
        <dbReference type="ARBA" id="ARBA00022729"/>
    </source>
</evidence>
<dbReference type="InterPro" id="IPR011041">
    <property type="entry name" value="Quinoprot_gluc/sorb_DH_b-prop"/>
</dbReference>
<dbReference type="EMBL" id="BMOU01000003">
    <property type="protein sequence ID" value="GGN94262.1"/>
    <property type="molecule type" value="Genomic_DNA"/>
</dbReference>
<name>A0A830GLV7_9EURY</name>
<dbReference type="Pfam" id="PF00404">
    <property type="entry name" value="Dockerin_1"/>
    <property type="match status" value="1"/>
</dbReference>
<comment type="caution">
    <text evidence="13">The sequence shown here is derived from an EMBL/GenBank/DDBJ whole genome shotgun (WGS) entry which is preliminary data.</text>
</comment>
<dbReference type="Gene3D" id="2.60.40.10">
    <property type="entry name" value="Immunoglobulins"/>
    <property type="match status" value="2"/>
</dbReference>
<evidence type="ECO:0000256" key="7">
    <source>
        <dbReference type="ARBA" id="ARBA00023136"/>
    </source>
</evidence>